<dbReference type="Proteomes" id="UP001196301">
    <property type="component" value="Unassembled WGS sequence"/>
</dbReference>
<sequence length="322" mass="35043">MKINKISKNNLKKDFTEEKDPEVKLIPYTMNRESVRVKNKLSPYGVKMIEAPNMWKASYKGDGVRIAIIDSGCDVNHINLKDNIAGVRNFTPEDMKNPNIVTDRVGHGTHVAGIVAAKGYNSVAGVAPNAQLYILKAIDKTGSGKASWVINAVNYAINLNVDVISMSLGMPTSDDKMERAIKNAIANGISVVCAAGNEGDGNYEDFEYSYPAAYVDVISVGAVDRKAVPASFSNANLVIDCVAPGVDILSTYPNNSYASLSGTSMAAPHVTGTLALLKEWSNDVFQRELTPEELYAQLIKFTKTLEYPRTIQGNGLIYLKQR</sequence>
<dbReference type="InterPro" id="IPR034202">
    <property type="entry name" value="Subtilisin_Carlsberg-like"/>
</dbReference>
<keyword evidence="8" id="KW-1185">Reference proteome</keyword>
<reference evidence="7 8" key="1">
    <citation type="submission" date="2021-06" db="EMBL/GenBank/DDBJ databases">
        <authorList>
            <person name="Sun Q."/>
            <person name="Li D."/>
        </authorList>
    </citation>
    <scope>NUCLEOTIDE SEQUENCE [LARGE SCALE GENOMIC DNA]</scope>
    <source>
        <strain evidence="7 8">N19</strain>
    </source>
</reference>
<feature type="active site" description="Charge relay system" evidence="5">
    <location>
        <position position="264"/>
    </location>
</feature>
<accession>A0ABS6E276</accession>
<evidence type="ECO:0000256" key="3">
    <source>
        <dbReference type="ARBA" id="ARBA00022801"/>
    </source>
</evidence>
<evidence type="ECO:0000256" key="1">
    <source>
        <dbReference type="ARBA" id="ARBA00011073"/>
    </source>
</evidence>
<dbReference type="PANTHER" id="PTHR43399">
    <property type="entry name" value="SUBTILISIN-RELATED"/>
    <property type="match status" value="1"/>
</dbReference>
<dbReference type="PROSITE" id="PS00136">
    <property type="entry name" value="SUBTILASE_ASP"/>
    <property type="match status" value="1"/>
</dbReference>
<dbReference type="InterPro" id="IPR051048">
    <property type="entry name" value="Peptidase_S8/S53_subtilisin"/>
</dbReference>
<keyword evidence="4 5" id="KW-0720">Serine protease</keyword>
<dbReference type="EMBL" id="JAHLOQ010000075">
    <property type="protein sequence ID" value="MBU5337546.1"/>
    <property type="molecule type" value="Genomic_DNA"/>
</dbReference>
<proteinExistence type="inferred from homology"/>
<dbReference type="InterPro" id="IPR023828">
    <property type="entry name" value="Peptidase_S8_Ser-AS"/>
</dbReference>
<dbReference type="InterPro" id="IPR023827">
    <property type="entry name" value="Peptidase_S8_Asp-AS"/>
</dbReference>
<comment type="similarity">
    <text evidence="1 5">Belongs to the peptidase S8 family.</text>
</comment>
<evidence type="ECO:0000313" key="8">
    <source>
        <dbReference type="Proteomes" id="UP001196301"/>
    </source>
</evidence>
<evidence type="ECO:0000259" key="6">
    <source>
        <dbReference type="Pfam" id="PF00082"/>
    </source>
</evidence>
<comment type="caution">
    <text evidence="7">The sequence shown here is derived from an EMBL/GenBank/DDBJ whole genome shotgun (WGS) entry which is preliminary data.</text>
</comment>
<organism evidence="7 8">
    <name type="scientific">Intestinibacter bartlettii</name>
    <dbReference type="NCBI Taxonomy" id="261299"/>
    <lineage>
        <taxon>Bacteria</taxon>
        <taxon>Bacillati</taxon>
        <taxon>Bacillota</taxon>
        <taxon>Clostridia</taxon>
        <taxon>Peptostreptococcales</taxon>
        <taxon>Peptostreptococcaceae</taxon>
        <taxon>Intestinibacter</taxon>
    </lineage>
</organism>
<keyword evidence="3 5" id="KW-0378">Hydrolase</keyword>
<dbReference type="InterPro" id="IPR000209">
    <property type="entry name" value="Peptidase_S8/S53_dom"/>
</dbReference>
<evidence type="ECO:0000256" key="4">
    <source>
        <dbReference type="ARBA" id="ARBA00022825"/>
    </source>
</evidence>
<dbReference type="PANTHER" id="PTHR43399:SF4">
    <property type="entry name" value="CELL WALL-ASSOCIATED PROTEASE"/>
    <property type="match status" value="1"/>
</dbReference>
<evidence type="ECO:0000256" key="5">
    <source>
        <dbReference type="PROSITE-ProRule" id="PRU01240"/>
    </source>
</evidence>
<dbReference type="CDD" id="cd07477">
    <property type="entry name" value="Peptidases_S8_Subtilisin_subset"/>
    <property type="match status" value="1"/>
</dbReference>
<dbReference type="RefSeq" id="WP_216572304.1">
    <property type="nucleotide sequence ID" value="NZ_JAHLOQ010000075.1"/>
</dbReference>
<dbReference type="Pfam" id="PF00082">
    <property type="entry name" value="Peptidase_S8"/>
    <property type="match status" value="1"/>
</dbReference>
<dbReference type="PROSITE" id="PS51892">
    <property type="entry name" value="SUBTILASE"/>
    <property type="match status" value="1"/>
</dbReference>
<dbReference type="PROSITE" id="PS00138">
    <property type="entry name" value="SUBTILASE_SER"/>
    <property type="match status" value="1"/>
</dbReference>
<dbReference type="InterPro" id="IPR022398">
    <property type="entry name" value="Peptidase_S8_His-AS"/>
</dbReference>
<feature type="active site" description="Charge relay system" evidence="5">
    <location>
        <position position="107"/>
    </location>
</feature>
<name>A0ABS6E276_9FIRM</name>
<gene>
    <name evidence="7" type="ORF">KQI20_14030</name>
</gene>
<protein>
    <submittedName>
        <fullName evidence="7">S8 family peptidase</fullName>
    </submittedName>
</protein>
<feature type="domain" description="Peptidase S8/S53" evidence="6">
    <location>
        <begin position="61"/>
        <end position="315"/>
    </location>
</feature>
<keyword evidence="2 5" id="KW-0645">Protease</keyword>
<evidence type="ECO:0000256" key="2">
    <source>
        <dbReference type="ARBA" id="ARBA00022670"/>
    </source>
</evidence>
<feature type="active site" description="Charge relay system" evidence="5">
    <location>
        <position position="70"/>
    </location>
</feature>
<dbReference type="PROSITE" id="PS00137">
    <property type="entry name" value="SUBTILASE_HIS"/>
    <property type="match status" value="1"/>
</dbReference>
<evidence type="ECO:0000313" key="7">
    <source>
        <dbReference type="EMBL" id="MBU5337546.1"/>
    </source>
</evidence>